<dbReference type="GO" id="GO:0005737">
    <property type="term" value="C:cytoplasm"/>
    <property type="evidence" value="ECO:0007669"/>
    <property type="project" value="UniProtKB-SubCell"/>
</dbReference>
<evidence type="ECO:0000313" key="6">
    <source>
        <dbReference type="Proteomes" id="UP000308828"/>
    </source>
</evidence>
<dbReference type="InterPro" id="IPR005623">
    <property type="entry name" value="Chaperone_NapD_NO3_reduct"/>
</dbReference>
<evidence type="ECO:0000256" key="2">
    <source>
        <dbReference type="ARBA" id="ARBA00022490"/>
    </source>
</evidence>
<comment type="caution">
    <text evidence="5">The sequence shown here is derived from an EMBL/GenBank/DDBJ whole genome shotgun (WGS) entry which is preliminary data.</text>
</comment>
<comment type="subcellular location">
    <subcellularLocation>
        <location evidence="1 4">Cytoplasm</location>
    </subcellularLocation>
</comment>
<comment type="function">
    <text evidence="4">Chaperone for NapA, the catalytic subunit of the periplasmic nitrate reductase. It binds directly and specifically to the twin-arginine signal peptide of NapA, preventing premature interaction with the Tat translocase and premature export.</text>
</comment>
<keyword evidence="3 4" id="KW-0143">Chaperone</keyword>
<dbReference type="Gene3D" id="3.30.70.920">
    <property type="match status" value="1"/>
</dbReference>
<dbReference type="OrthoDB" id="7306089at2"/>
<dbReference type="AlphaFoldDB" id="A0A4S8NUC3"/>
<evidence type="ECO:0000256" key="4">
    <source>
        <dbReference type="HAMAP-Rule" id="MF_02200"/>
    </source>
</evidence>
<evidence type="ECO:0000256" key="3">
    <source>
        <dbReference type="ARBA" id="ARBA00023186"/>
    </source>
</evidence>
<proteinExistence type="inferred from homology"/>
<dbReference type="HAMAP" id="MF_02200">
    <property type="entry name" value="NapD"/>
    <property type="match status" value="1"/>
</dbReference>
<keyword evidence="6" id="KW-1185">Reference proteome</keyword>
<dbReference type="Pfam" id="PF03927">
    <property type="entry name" value="NapD"/>
    <property type="match status" value="1"/>
</dbReference>
<sequence length="97" mass="10170">MSTRAPDRFHVSSAVVLCTPGAADRLVETLAEMPNVEVHAAEQGKIIIVIEGKSSGEMGATLAAISSLPDVMAANMVFEHAENLEEGLINGHRTDAA</sequence>
<gene>
    <name evidence="4" type="primary">napD</name>
    <name evidence="5" type="ORF">FAA97_17235</name>
</gene>
<dbReference type="PANTHER" id="PTHR38603:SF1">
    <property type="entry name" value="CHAPERONE NAPD"/>
    <property type="match status" value="1"/>
</dbReference>
<protein>
    <recommendedName>
        <fullName evidence="4">Chaperone NapD</fullName>
    </recommendedName>
    <alternativeName>
        <fullName evidence="4">NapA signal peptide-binding chaperone NapD</fullName>
    </alternativeName>
</protein>
<keyword evidence="2 4" id="KW-0963">Cytoplasm</keyword>
<dbReference type="RefSeq" id="WP_136599798.1">
    <property type="nucleotide sequence ID" value="NZ_STGV01000006.1"/>
</dbReference>
<name>A0A4S8NUC3_9HYPH</name>
<evidence type="ECO:0000256" key="1">
    <source>
        <dbReference type="ARBA" id="ARBA00004496"/>
    </source>
</evidence>
<comment type="subunit">
    <text evidence="4">Interacts with the cytoplasmic NapA precursor.</text>
</comment>
<dbReference type="GO" id="GO:0005048">
    <property type="term" value="F:signal sequence binding"/>
    <property type="evidence" value="ECO:0007669"/>
    <property type="project" value="UniProtKB-UniRule"/>
</dbReference>
<reference evidence="5 6" key="1">
    <citation type="submission" date="2019-04" db="EMBL/GenBank/DDBJ databases">
        <title>Genome sequence of strain shin9-1.</title>
        <authorList>
            <person name="Gao J."/>
            <person name="Sun J."/>
        </authorList>
    </citation>
    <scope>NUCLEOTIDE SEQUENCE [LARGE SCALE GENOMIC DNA]</scope>
    <source>
        <strain evidence="6">shin9-1</strain>
    </source>
</reference>
<comment type="similarity">
    <text evidence="4">Belongs to the NapD family.</text>
</comment>
<dbReference type="PANTHER" id="PTHR38603">
    <property type="entry name" value="CHAPERONE NAPD"/>
    <property type="match status" value="1"/>
</dbReference>
<dbReference type="Proteomes" id="UP000308828">
    <property type="component" value="Unassembled WGS sequence"/>
</dbReference>
<evidence type="ECO:0000313" key="5">
    <source>
        <dbReference type="EMBL" id="THV20938.1"/>
    </source>
</evidence>
<dbReference type="EMBL" id="STGV01000006">
    <property type="protein sequence ID" value="THV20938.1"/>
    <property type="molecule type" value="Genomic_DNA"/>
</dbReference>
<accession>A0A4S8NUC3</accession>
<dbReference type="GO" id="GO:0051224">
    <property type="term" value="P:negative regulation of protein transport"/>
    <property type="evidence" value="ECO:0007669"/>
    <property type="project" value="UniProtKB-UniRule"/>
</dbReference>
<organism evidence="5 6">
    <name type="scientific">Peteryoungia ipomoeae</name>
    <dbReference type="NCBI Taxonomy" id="1210932"/>
    <lineage>
        <taxon>Bacteria</taxon>
        <taxon>Pseudomonadati</taxon>
        <taxon>Pseudomonadota</taxon>
        <taxon>Alphaproteobacteria</taxon>
        <taxon>Hyphomicrobiales</taxon>
        <taxon>Rhizobiaceae</taxon>
        <taxon>Peteryoungia</taxon>
    </lineage>
</organism>